<feature type="transmembrane region" description="Helical" evidence="1">
    <location>
        <begin position="6"/>
        <end position="25"/>
    </location>
</feature>
<feature type="transmembrane region" description="Helical" evidence="1">
    <location>
        <begin position="98"/>
        <end position="118"/>
    </location>
</feature>
<dbReference type="RefSeq" id="WP_070704081.1">
    <property type="nucleotide sequence ID" value="NZ_JBHLVH010000009.1"/>
</dbReference>
<keyword evidence="1" id="KW-0472">Membrane</keyword>
<gene>
    <name evidence="2" type="ORF">CYJ76_10615</name>
</gene>
<protein>
    <submittedName>
        <fullName evidence="2">Uncharacterized protein</fullName>
    </submittedName>
</protein>
<evidence type="ECO:0000313" key="2">
    <source>
        <dbReference type="EMBL" id="PKZ40868.1"/>
    </source>
</evidence>
<keyword evidence="1" id="KW-0812">Transmembrane</keyword>
<feature type="transmembrane region" description="Helical" evidence="1">
    <location>
        <begin position="37"/>
        <end position="57"/>
    </location>
</feature>
<evidence type="ECO:0000313" key="3">
    <source>
        <dbReference type="Proteomes" id="UP000234206"/>
    </source>
</evidence>
<evidence type="ECO:0000256" key="1">
    <source>
        <dbReference type="SAM" id="Phobius"/>
    </source>
</evidence>
<name>A0A2I1P8B4_9MICO</name>
<keyword evidence="3" id="KW-1185">Reference proteome</keyword>
<organism evidence="2 3">
    <name type="scientific">Kytococcus schroeteri</name>
    <dbReference type="NCBI Taxonomy" id="138300"/>
    <lineage>
        <taxon>Bacteria</taxon>
        <taxon>Bacillati</taxon>
        <taxon>Actinomycetota</taxon>
        <taxon>Actinomycetes</taxon>
        <taxon>Micrococcales</taxon>
        <taxon>Kytococcaceae</taxon>
        <taxon>Kytococcus</taxon>
    </lineage>
</organism>
<keyword evidence="1" id="KW-1133">Transmembrane helix</keyword>
<feature type="transmembrane region" description="Helical" evidence="1">
    <location>
        <begin position="69"/>
        <end position="91"/>
    </location>
</feature>
<dbReference type="AlphaFoldDB" id="A0A2I1P8B4"/>
<comment type="caution">
    <text evidence="2">The sequence shown here is derived from an EMBL/GenBank/DDBJ whole genome shotgun (WGS) entry which is preliminary data.</text>
</comment>
<sequence length="120" mass="12240">MPVTQLVLPLAATVLVTALATYVARRPSEAVGGAGRAVGAVVTAMVAAWLLAAPVLAASGGPLPVDGGASGYLVVLTVRAVSVVVLWAVFWRLRTERALSVALLVTLVMALPELGWALGR</sequence>
<dbReference type="EMBL" id="PKIZ01000025">
    <property type="protein sequence ID" value="PKZ40868.1"/>
    <property type="molecule type" value="Genomic_DNA"/>
</dbReference>
<proteinExistence type="predicted"/>
<accession>A0A2I1P8B4</accession>
<reference evidence="2 3" key="1">
    <citation type="submission" date="2017-12" db="EMBL/GenBank/DDBJ databases">
        <title>Phylogenetic diversity of female urinary microbiome.</title>
        <authorList>
            <person name="Thomas-White K."/>
            <person name="Wolfe A.J."/>
        </authorList>
    </citation>
    <scope>NUCLEOTIDE SEQUENCE [LARGE SCALE GENOMIC DNA]</scope>
    <source>
        <strain evidence="2 3">UMB1298</strain>
    </source>
</reference>
<dbReference type="Proteomes" id="UP000234206">
    <property type="component" value="Unassembled WGS sequence"/>
</dbReference>